<dbReference type="GO" id="GO:0009249">
    <property type="term" value="P:protein lipoylation"/>
    <property type="evidence" value="ECO:0007669"/>
    <property type="project" value="UniProtKB-UniRule"/>
</dbReference>
<accession>A0A5B8MW58</accession>
<dbReference type="GO" id="GO:0016992">
    <property type="term" value="F:lipoate synthase activity"/>
    <property type="evidence" value="ECO:0007669"/>
    <property type="project" value="UniProtKB-UniRule"/>
</dbReference>
<dbReference type="HAMAP" id="MF_00206">
    <property type="entry name" value="Lipoyl_synth"/>
    <property type="match status" value="1"/>
</dbReference>
<dbReference type="GO" id="GO:0046872">
    <property type="term" value="F:metal ion binding"/>
    <property type="evidence" value="ECO:0007669"/>
    <property type="project" value="UniProtKB-KW"/>
</dbReference>
<evidence type="ECO:0000256" key="2">
    <source>
        <dbReference type="ARBA" id="ARBA00022679"/>
    </source>
</evidence>
<dbReference type="NCBIfam" id="NF004019">
    <property type="entry name" value="PRK05481.1"/>
    <property type="match status" value="1"/>
</dbReference>
<dbReference type="SFLD" id="SFLDS00029">
    <property type="entry name" value="Radical_SAM"/>
    <property type="match status" value="1"/>
</dbReference>
<dbReference type="InterPro" id="IPR003698">
    <property type="entry name" value="Lipoyl_synth"/>
</dbReference>
<dbReference type="UniPathway" id="UPA00538">
    <property type="reaction ID" value="UER00593"/>
</dbReference>
<evidence type="ECO:0000256" key="4">
    <source>
        <dbReference type="ARBA" id="ARBA00022723"/>
    </source>
</evidence>
<feature type="binding site" evidence="8">
    <location>
        <position position="11"/>
    </location>
    <ligand>
        <name>[4Fe-4S] cluster</name>
        <dbReference type="ChEBI" id="CHEBI:49883"/>
        <label>2</label>
        <note>4Fe-4S-S-AdoMet</note>
    </ligand>
</feature>
<dbReference type="SMART" id="SM00729">
    <property type="entry name" value="Elp3"/>
    <property type="match status" value="1"/>
</dbReference>
<dbReference type="Gene3D" id="3.20.20.70">
    <property type="entry name" value="Aldolase class I"/>
    <property type="match status" value="1"/>
</dbReference>
<evidence type="ECO:0000259" key="9">
    <source>
        <dbReference type="PROSITE" id="PS51918"/>
    </source>
</evidence>
<dbReference type="SUPFAM" id="SSF102114">
    <property type="entry name" value="Radical SAM enzymes"/>
    <property type="match status" value="1"/>
</dbReference>
<evidence type="ECO:0000256" key="3">
    <source>
        <dbReference type="ARBA" id="ARBA00022691"/>
    </source>
</evidence>
<dbReference type="PROSITE" id="PS51918">
    <property type="entry name" value="RADICAL_SAM"/>
    <property type="match status" value="1"/>
</dbReference>
<feature type="binding site" evidence="8">
    <location>
        <position position="14"/>
    </location>
    <ligand>
        <name>[4Fe-4S] cluster</name>
        <dbReference type="ChEBI" id="CHEBI:49883"/>
        <label>2</label>
        <note>4Fe-4S-S-AdoMet</note>
    </ligand>
</feature>
<evidence type="ECO:0000256" key="5">
    <source>
        <dbReference type="ARBA" id="ARBA00023004"/>
    </source>
</evidence>
<sequence>MLMGDTCTRGCRFCAVNTSQAPPPLNEDEVEDTARSIAQWGVGYVVLTSVDRDDLPDGGSGHFARTVQRIKQLKPSMLVECLTPDFKGDMDAVRELARSGLDVYAHNIETVRRLQTRVRDPRANYEQSLDVLVAAKEEGVYTKSSLMLGLGETVEEVKECMHDLRNAGVDILTLGQYLQPTPLHLSVVEFWTPEMFQQLASYGEEVVGFRFVAAGPLVRSSYKAGEFFIENMIKRDRTSYQKFLESHRGSGEPEPQSKVQELLEAGQLDYPDMF</sequence>
<dbReference type="CDD" id="cd01335">
    <property type="entry name" value="Radical_SAM"/>
    <property type="match status" value="1"/>
</dbReference>
<evidence type="ECO:0000256" key="6">
    <source>
        <dbReference type="ARBA" id="ARBA00023014"/>
    </source>
</evidence>
<proteinExistence type="inferred from homology"/>
<dbReference type="PANTHER" id="PTHR10949:SF38">
    <property type="entry name" value="LIPOYL SYNTHASE, CHLOROPLASTIC"/>
    <property type="match status" value="1"/>
</dbReference>
<dbReference type="InterPro" id="IPR006638">
    <property type="entry name" value="Elp3/MiaA/NifB-like_rSAM"/>
</dbReference>
<evidence type="ECO:0000313" key="11">
    <source>
        <dbReference type="Proteomes" id="UP000316726"/>
    </source>
</evidence>
<dbReference type="NCBIfam" id="NF009544">
    <property type="entry name" value="PRK12928.1"/>
    <property type="match status" value="1"/>
</dbReference>
<protein>
    <recommendedName>
        <fullName evidence="8">Lipoyl synthase, mitochondrial</fullName>
        <ecNumber evidence="8">2.8.1.8</ecNumber>
    </recommendedName>
    <alternativeName>
        <fullName evidence="8">Lipoate synthase</fullName>
        <shortName evidence="8">LS</shortName>
        <shortName evidence="8">Lip-syn</shortName>
    </alternativeName>
    <alternativeName>
        <fullName evidence="8">Lipoic acid synthase</fullName>
    </alternativeName>
</protein>
<comment type="caution">
    <text evidence="8">Lacks conserved residue(s) required for the propagation of feature annotation.</text>
</comment>
<keyword evidence="2 8" id="KW-0808">Transferase</keyword>
<reference evidence="10 11" key="1">
    <citation type="submission" date="2018-07" db="EMBL/GenBank/DDBJ databases">
        <title>The complete nuclear genome of the prasinophyte Chloropicon primus (CCMP1205).</title>
        <authorList>
            <person name="Pombert J.-F."/>
            <person name="Otis C."/>
            <person name="Turmel M."/>
            <person name="Lemieux C."/>
        </authorList>
    </citation>
    <scope>NUCLEOTIDE SEQUENCE [LARGE SCALE GENOMIC DNA]</scope>
    <source>
        <strain evidence="10 11">CCMP1205</strain>
    </source>
</reference>
<dbReference type="GO" id="GO:0005739">
    <property type="term" value="C:mitochondrion"/>
    <property type="evidence" value="ECO:0007669"/>
    <property type="project" value="UniProtKB-SubCell"/>
</dbReference>
<gene>
    <name evidence="10" type="ORF">A3770_14p73010</name>
</gene>
<dbReference type="Proteomes" id="UP000316726">
    <property type="component" value="Chromosome 14"/>
</dbReference>
<keyword evidence="6 8" id="KW-0411">Iron-sulfur</keyword>
<dbReference type="STRING" id="1764295.A0A5B8MW58"/>
<dbReference type="EMBL" id="CP031047">
    <property type="protein sequence ID" value="QDZ24783.1"/>
    <property type="molecule type" value="Genomic_DNA"/>
</dbReference>
<feature type="binding site" evidence="8">
    <location>
        <position position="221"/>
    </location>
    <ligand>
        <name>[4Fe-4S] cluster</name>
        <dbReference type="ChEBI" id="CHEBI:49883"/>
        <label>1</label>
    </ligand>
</feature>
<evidence type="ECO:0000313" key="10">
    <source>
        <dbReference type="EMBL" id="QDZ24783.1"/>
    </source>
</evidence>
<keyword evidence="3 8" id="KW-0949">S-adenosyl-L-methionine</keyword>
<comment type="similarity">
    <text evidence="8">Belongs to the radical SAM superfamily. Lipoyl synthase family.</text>
</comment>
<dbReference type="EC" id="2.8.1.8" evidence="8"/>
<dbReference type="OrthoDB" id="3231at2759"/>
<dbReference type="AlphaFoldDB" id="A0A5B8MW58"/>
<dbReference type="GO" id="GO:0051539">
    <property type="term" value="F:4 iron, 4 sulfur cluster binding"/>
    <property type="evidence" value="ECO:0007669"/>
    <property type="project" value="UniProtKB-UniRule"/>
</dbReference>
<dbReference type="InterPro" id="IPR007197">
    <property type="entry name" value="rSAM"/>
</dbReference>
<feature type="binding site" evidence="8">
    <location>
        <position position="7"/>
    </location>
    <ligand>
        <name>[4Fe-4S] cluster</name>
        <dbReference type="ChEBI" id="CHEBI:49883"/>
        <label>2</label>
        <note>4Fe-4S-S-AdoMet</note>
    </ligand>
</feature>
<name>A0A5B8MW58_9CHLO</name>
<comment type="pathway">
    <text evidence="8">Protein modification; protein lipoylation via endogenous pathway; protein N(6)-(lipoyl)lysine from octanoyl-[acyl-carrier-protein]: step 2/2.</text>
</comment>
<keyword evidence="8" id="KW-0496">Mitochondrion</keyword>
<evidence type="ECO:0000256" key="7">
    <source>
        <dbReference type="ARBA" id="ARBA00047326"/>
    </source>
</evidence>
<keyword evidence="4 8" id="KW-0479">Metal-binding</keyword>
<keyword evidence="11" id="KW-1185">Reference proteome</keyword>
<organism evidence="10 11">
    <name type="scientific">Chloropicon primus</name>
    <dbReference type="NCBI Taxonomy" id="1764295"/>
    <lineage>
        <taxon>Eukaryota</taxon>
        <taxon>Viridiplantae</taxon>
        <taxon>Chlorophyta</taxon>
        <taxon>Chloropicophyceae</taxon>
        <taxon>Chloropicales</taxon>
        <taxon>Chloropicaceae</taxon>
        <taxon>Chloropicon</taxon>
    </lineage>
</organism>
<comment type="function">
    <text evidence="8">Catalyzes the radical-mediated insertion of two sulfur atoms into the C-6 and C-8 positions of the octanoyl moiety bound to the lipoyl domains of lipoate-dependent enzymes, thereby converting the octanoylated domains into lipoylated derivatives.</text>
</comment>
<dbReference type="InterPro" id="IPR013785">
    <property type="entry name" value="Aldolase_TIM"/>
</dbReference>
<evidence type="ECO:0000256" key="8">
    <source>
        <dbReference type="HAMAP-Rule" id="MF_03123"/>
    </source>
</evidence>
<comment type="subcellular location">
    <subcellularLocation>
        <location evidence="8">Mitochondrion</location>
    </subcellularLocation>
</comment>
<feature type="domain" description="Radical SAM core" evidence="9">
    <location>
        <begin position="1"/>
        <end position="210"/>
    </location>
</feature>
<keyword evidence="5 8" id="KW-0408">Iron</keyword>
<dbReference type="PANTHER" id="PTHR10949">
    <property type="entry name" value="LIPOYL SYNTHASE"/>
    <property type="match status" value="1"/>
</dbReference>
<dbReference type="Pfam" id="PF04055">
    <property type="entry name" value="Radical_SAM"/>
    <property type="match status" value="1"/>
</dbReference>
<keyword evidence="1 8" id="KW-0004">4Fe-4S</keyword>
<comment type="cofactor">
    <cofactor evidence="8">
        <name>[4Fe-4S] cluster</name>
        <dbReference type="ChEBI" id="CHEBI:49883"/>
    </cofactor>
    <text evidence="8">Binds 2 [4Fe-4S] clusters per subunit. One cluster is coordinated with 3 cysteines and an exchangeable S-adenosyl-L-methionine.</text>
</comment>
<dbReference type="InterPro" id="IPR058240">
    <property type="entry name" value="rSAM_sf"/>
</dbReference>
<evidence type="ECO:0000256" key="1">
    <source>
        <dbReference type="ARBA" id="ARBA00022485"/>
    </source>
</evidence>
<comment type="catalytic activity">
    <reaction evidence="7 8">
        <text>[[Fe-S] cluster scaffold protein carrying a second [4Fe-4S](2+) cluster] + N(6)-octanoyl-L-lysyl-[protein] + 2 oxidized [2Fe-2S]-[ferredoxin] + 2 S-adenosyl-L-methionine + 4 H(+) = [[Fe-S] cluster scaffold protein] + N(6)-[(R)-dihydrolipoyl]-L-lysyl-[protein] + 4 Fe(3+) + 2 hydrogen sulfide + 2 5'-deoxyadenosine + 2 L-methionine + 2 reduced [2Fe-2S]-[ferredoxin]</text>
        <dbReference type="Rhea" id="RHEA:16585"/>
        <dbReference type="Rhea" id="RHEA-COMP:9928"/>
        <dbReference type="Rhea" id="RHEA-COMP:10000"/>
        <dbReference type="Rhea" id="RHEA-COMP:10001"/>
        <dbReference type="Rhea" id="RHEA-COMP:10475"/>
        <dbReference type="Rhea" id="RHEA-COMP:14568"/>
        <dbReference type="Rhea" id="RHEA-COMP:14569"/>
        <dbReference type="ChEBI" id="CHEBI:15378"/>
        <dbReference type="ChEBI" id="CHEBI:17319"/>
        <dbReference type="ChEBI" id="CHEBI:29034"/>
        <dbReference type="ChEBI" id="CHEBI:29919"/>
        <dbReference type="ChEBI" id="CHEBI:33722"/>
        <dbReference type="ChEBI" id="CHEBI:33737"/>
        <dbReference type="ChEBI" id="CHEBI:33738"/>
        <dbReference type="ChEBI" id="CHEBI:57844"/>
        <dbReference type="ChEBI" id="CHEBI:59789"/>
        <dbReference type="ChEBI" id="CHEBI:78809"/>
        <dbReference type="ChEBI" id="CHEBI:83100"/>
        <dbReference type="EC" id="2.8.1.8"/>
    </reaction>
</comment>